<protein>
    <recommendedName>
        <fullName evidence="12">UDP-N-acetylmuramoyl-L-alanyl-D-glutamate--2,6-diaminopimelate ligase</fullName>
        <ecNumber evidence="12">6.3.2.13</ecNumber>
    </recommendedName>
    <alternativeName>
        <fullName evidence="12">Meso-A2pm-adding enzyme</fullName>
    </alternativeName>
    <alternativeName>
        <fullName evidence="12">Meso-diaminopimelate-adding enzyme</fullName>
    </alternativeName>
    <alternativeName>
        <fullName evidence="12">UDP-MurNAc-L-Ala-D-Glu:meso-diaminopimelate ligase</fullName>
    </alternativeName>
    <alternativeName>
        <fullName evidence="12">UDP-MurNAc-tripeptide synthetase</fullName>
    </alternativeName>
    <alternativeName>
        <fullName evidence="12">UDP-N-acetylmuramyl-tripeptide synthetase</fullName>
    </alternativeName>
</protein>
<feature type="binding site" evidence="12">
    <location>
        <begin position="396"/>
        <end position="399"/>
    </location>
    <ligand>
        <name>meso-2,6-diaminopimelate</name>
        <dbReference type="ChEBI" id="CHEBI:57791"/>
    </ligand>
</feature>
<evidence type="ECO:0000313" key="17">
    <source>
        <dbReference type="EMBL" id="MBC8609720.1"/>
    </source>
</evidence>
<dbReference type="HAMAP" id="MF_00208">
    <property type="entry name" value="MurE"/>
    <property type="match status" value="1"/>
</dbReference>
<comment type="subcellular location">
    <subcellularLocation>
        <location evidence="12 13">Cytoplasm</location>
    </subcellularLocation>
</comment>
<comment type="catalytic activity">
    <reaction evidence="12">
        <text>UDP-N-acetyl-alpha-D-muramoyl-L-alanyl-D-glutamate + meso-2,6-diaminopimelate + ATP = UDP-N-acetyl-alpha-D-muramoyl-L-alanyl-gamma-D-glutamyl-meso-2,6-diaminopimelate + ADP + phosphate + H(+)</text>
        <dbReference type="Rhea" id="RHEA:23676"/>
        <dbReference type="ChEBI" id="CHEBI:15378"/>
        <dbReference type="ChEBI" id="CHEBI:30616"/>
        <dbReference type="ChEBI" id="CHEBI:43474"/>
        <dbReference type="ChEBI" id="CHEBI:57791"/>
        <dbReference type="ChEBI" id="CHEBI:83900"/>
        <dbReference type="ChEBI" id="CHEBI:83905"/>
        <dbReference type="ChEBI" id="CHEBI:456216"/>
        <dbReference type="EC" id="6.3.2.13"/>
    </reaction>
</comment>
<dbReference type="RefSeq" id="WP_093988154.1">
    <property type="nucleotide sequence ID" value="NZ_FYDD01000003.1"/>
</dbReference>
<comment type="caution">
    <text evidence="17">The sequence shown here is derived from an EMBL/GenBank/DDBJ whole genome shotgun (WGS) entry which is preliminary data.</text>
</comment>
<feature type="binding site" evidence="12">
    <location>
        <position position="451"/>
    </location>
    <ligand>
        <name>meso-2,6-diaminopimelate</name>
        <dbReference type="ChEBI" id="CHEBI:57791"/>
    </ligand>
</feature>
<dbReference type="Pfam" id="PF08245">
    <property type="entry name" value="Mur_ligase_M"/>
    <property type="match status" value="1"/>
</dbReference>
<dbReference type="Pfam" id="PF02875">
    <property type="entry name" value="Mur_ligase_C"/>
    <property type="match status" value="1"/>
</dbReference>
<evidence type="ECO:0000256" key="3">
    <source>
        <dbReference type="ARBA" id="ARBA00022490"/>
    </source>
</evidence>
<evidence type="ECO:0000256" key="1">
    <source>
        <dbReference type="ARBA" id="ARBA00004752"/>
    </source>
</evidence>
<evidence type="ECO:0000256" key="9">
    <source>
        <dbReference type="ARBA" id="ARBA00022984"/>
    </source>
</evidence>
<feature type="binding site" evidence="12">
    <location>
        <position position="28"/>
    </location>
    <ligand>
        <name>UDP-N-acetyl-alpha-D-muramoyl-L-alanyl-D-glutamate</name>
        <dbReference type="ChEBI" id="CHEBI:83900"/>
    </ligand>
</feature>
<evidence type="ECO:0000256" key="6">
    <source>
        <dbReference type="ARBA" id="ARBA00022741"/>
    </source>
</evidence>
<keyword evidence="18" id="KW-1185">Reference proteome</keyword>
<dbReference type="GO" id="GO:0000287">
    <property type="term" value="F:magnesium ion binding"/>
    <property type="evidence" value="ECO:0007669"/>
    <property type="project" value="UniProtKB-UniRule"/>
</dbReference>
<evidence type="ECO:0000256" key="10">
    <source>
        <dbReference type="ARBA" id="ARBA00023306"/>
    </source>
</evidence>
<feature type="binding site" evidence="12">
    <location>
        <position position="174"/>
    </location>
    <ligand>
        <name>UDP-N-acetyl-alpha-D-muramoyl-L-alanyl-D-glutamate</name>
        <dbReference type="ChEBI" id="CHEBI:83900"/>
    </ligand>
</feature>
<dbReference type="AlphaFoldDB" id="A0A8J6P5V8"/>
<keyword evidence="10 12" id="KW-0131">Cell cycle</keyword>
<keyword evidence="11 12" id="KW-0961">Cell wall biogenesis/degradation</keyword>
<dbReference type="OrthoDB" id="9800958at2"/>
<dbReference type="GO" id="GO:0005737">
    <property type="term" value="C:cytoplasm"/>
    <property type="evidence" value="ECO:0007669"/>
    <property type="project" value="UniProtKB-SubCell"/>
</dbReference>
<dbReference type="Gene3D" id="3.90.190.20">
    <property type="entry name" value="Mur ligase, C-terminal domain"/>
    <property type="match status" value="1"/>
</dbReference>
<dbReference type="GO" id="GO:0071555">
    <property type="term" value="P:cell wall organization"/>
    <property type="evidence" value="ECO:0007669"/>
    <property type="project" value="UniProtKB-KW"/>
</dbReference>
<dbReference type="InterPro" id="IPR000713">
    <property type="entry name" value="Mur_ligase_N"/>
</dbReference>
<dbReference type="InterPro" id="IPR036615">
    <property type="entry name" value="Mur_ligase_C_dom_sf"/>
</dbReference>
<feature type="binding site" evidence="12">
    <location>
        <begin position="105"/>
        <end position="111"/>
    </location>
    <ligand>
        <name>ATP</name>
        <dbReference type="ChEBI" id="CHEBI:30616"/>
    </ligand>
</feature>
<evidence type="ECO:0000259" key="14">
    <source>
        <dbReference type="Pfam" id="PF01225"/>
    </source>
</evidence>
<accession>A0A8J6P5V8</accession>
<keyword evidence="6 12" id="KW-0547">Nucleotide-binding</keyword>
<feature type="domain" description="Mur ligase central" evidence="16">
    <location>
        <begin position="103"/>
        <end position="300"/>
    </location>
</feature>
<evidence type="ECO:0000313" key="18">
    <source>
        <dbReference type="Proteomes" id="UP000632659"/>
    </source>
</evidence>
<dbReference type="GO" id="GO:0008765">
    <property type="term" value="F:UDP-N-acetylmuramoylalanyl-D-glutamate-2,6-diaminopimelate ligase activity"/>
    <property type="evidence" value="ECO:0007669"/>
    <property type="project" value="UniProtKB-UniRule"/>
</dbReference>
<organism evidence="17 18">
    <name type="scientific">Massiliimalia timonensis</name>
    <dbReference type="NCBI Taxonomy" id="1987501"/>
    <lineage>
        <taxon>Bacteria</taxon>
        <taxon>Bacillati</taxon>
        <taxon>Bacillota</taxon>
        <taxon>Clostridia</taxon>
        <taxon>Eubacteriales</taxon>
        <taxon>Oscillospiraceae</taxon>
        <taxon>Massiliimalia</taxon>
    </lineage>
</organism>
<dbReference type="Pfam" id="PF01225">
    <property type="entry name" value="Mur_ligase"/>
    <property type="match status" value="1"/>
</dbReference>
<comment type="similarity">
    <text evidence="2 12">Belongs to the MurCDEF family. MurE subfamily.</text>
</comment>
<dbReference type="EC" id="6.3.2.13" evidence="12"/>
<gene>
    <name evidence="12" type="primary">murE</name>
    <name evidence="17" type="ORF">H8702_01115</name>
</gene>
<dbReference type="SUPFAM" id="SSF63418">
    <property type="entry name" value="MurE/MurF N-terminal domain"/>
    <property type="match status" value="1"/>
</dbReference>
<feature type="domain" description="Mur ligase N-terminal catalytic" evidence="14">
    <location>
        <begin position="21"/>
        <end position="68"/>
    </location>
</feature>
<dbReference type="SUPFAM" id="SSF53244">
    <property type="entry name" value="MurD-like peptide ligases, peptide-binding domain"/>
    <property type="match status" value="1"/>
</dbReference>
<dbReference type="Proteomes" id="UP000632659">
    <property type="component" value="Unassembled WGS sequence"/>
</dbReference>
<dbReference type="SUPFAM" id="SSF53623">
    <property type="entry name" value="MurD-like peptide ligases, catalytic domain"/>
    <property type="match status" value="1"/>
</dbReference>
<comment type="function">
    <text evidence="12">Catalyzes the addition of meso-diaminopimelic acid to the nucleotide precursor UDP-N-acetylmuramoyl-L-alanyl-D-glutamate (UMAG) in the biosynthesis of bacterial cell-wall peptidoglycan.</text>
</comment>
<keyword evidence="4 12" id="KW-0436">Ligase</keyword>
<comment type="caution">
    <text evidence="12">Lacks conserved residue(s) required for the propagation of feature annotation.</text>
</comment>
<feature type="binding site" evidence="12">
    <location>
        <position position="182"/>
    </location>
    <ligand>
        <name>UDP-N-acetyl-alpha-D-muramoyl-L-alanyl-D-glutamate</name>
        <dbReference type="ChEBI" id="CHEBI:83900"/>
    </ligand>
</feature>
<keyword evidence="7 12" id="KW-0067">ATP-binding</keyword>
<dbReference type="PROSITE" id="PS01011">
    <property type="entry name" value="FOLYLPOLYGLU_SYNT_1"/>
    <property type="match status" value="1"/>
</dbReference>
<dbReference type="Gene3D" id="3.40.1390.10">
    <property type="entry name" value="MurE/MurF, N-terminal domain"/>
    <property type="match status" value="1"/>
</dbReference>
<sequence length="477" mass="53025">MKLSELMEEIELFSPYHDCEVREIRNNSKLIEPGDLYVAIPGTNVDGHQFVADALKRGACGVVVSRDMGVQRQLLVKDTKKAYALLCAAFFGYPSRKLKLIGVTGTNGKTSTTTIIKHILETAGLKTGLIGTIQIEYGDVVKPNPNTTPDAYMFQKTLKEMEEAGCQYVVSEISSHALAQDRIYGCAFEVCAFTNLTQDHLDYHKDMEDYFQAKKKLFSMGNINVVNIHDPYGKRLAEELPDRPVTFSVSDPEADFYASDMECTASSVQFRMTSDGITSKVTFAIPGLYSVENALTAISICTVLGISMQTVISALAEVKGVRGRCEIIYSNDRYMVVCDYAHTPDGIENILQSLKAVAKGRVVALFGCGGDRDRTKRPLMAKACEKYADFIIVTSDNPRSEDPEAIIADILPGFSKKAEYVKYTDRTEAIRYAMEHARQDDIIVLLGKGHETYQVLKDETIHYDEREVVAQIAEKID</sequence>
<dbReference type="PANTHER" id="PTHR23135">
    <property type="entry name" value="MUR LIGASE FAMILY MEMBER"/>
    <property type="match status" value="1"/>
</dbReference>
<dbReference type="InterPro" id="IPR013221">
    <property type="entry name" value="Mur_ligase_cen"/>
</dbReference>
<dbReference type="InterPro" id="IPR036565">
    <property type="entry name" value="Mur-like_cat_sf"/>
</dbReference>
<dbReference type="InterPro" id="IPR005761">
    <property type="entry name" value="UDP-N-AcMur-Glu-dNH2Pim_ligase"/>
</dbReference>
<evidence type="ECO:0000256" key="2">
    <source>
        <dbReference type="ARBA" id="ARBA00005898"/>
    </source>
</evidence>
<dbReference type="PANTHER" id="PTHR23135:SF4">
    <property type="entry name" value="UDP-N-ACETYLMURAMOYL-L-ALANYL-D-GLUTAMATE--2,6-DIAMINOPIMELATE LIGASE MURE HOMOLOG, CHLOROPLASTIC"/>
    <property type="match status" value="1"/>
</dbReference>
<evidence type="ECO:0000256" key="5">
    <source>
        <dbReference type="ARBA" id="ARBA00022618"/>
    </source>
</evidence>
<feature type="binding site" evidence="12">
    <location>
        <position position="372"/>
    </location>
    <ligand>
        <name>meso-2,6-diaminopimelate</name>
        <dbReference type="ChEBI" id="CHEBI:57791"/>
    </ligand>
</feature>
<comment type="pathway">
    <text evidence="1 12 13">Cell wall biogenesis; peptidoglycan biosynthesis.</text>
</comment>
<evidence type="ECO:0000256" key="8">
    <source>
        <dbReference type="ARBA" id="ARBA00022960"/>
    </source>
</evidence>
<dbReference type="NCBIfam" id="NF001126">
    <property type="entry name" value="PRK00139.1-4"/>
    <property type="match status" value="1"/>
</dbReference>
<dbReference type="GO" id="GO:0051301">
    <property type="term" value="P:cell division"/>
    <property type="evidence" value="ECO:0007669"/>
    <property type="project" value="UniProtKB-KW"/>
</dbReference>
<feature type="short sequence motif" description="Meso-diaminopimelate recognition motif" evidence="12">
    <location>
        <begin position="396"/>
        <end position="399"/>
    </location>
</feature>
<feature type="binding site" evidence="12">
    <location>
        <position position="180"/>
    </location>
    <ligand>
        <name>UDP-N-acetyl-alpha-D-muramoyl-L-alanyl-D-glutamate</name>
        <dbReference type="ChEBI" id="CHEBI:83900"/>
    </ligand>
</feature>
<dbReference type="GO" id="GO:0008360">
    <property type="term" value="P:regulation of cell shape"/>
    <property type="evidence" value="ECO:0007669"/>
    <property type="project" value="UniProtKB-KW"/>
</dbReference>
<evidence type="ECO:0000256" key="13">
    <source>
        <dbReference type="RuleBase" id="RU004135"/>
    </source>
</evidence>
<evidence type="ECO:0000256" key="12">
    <source>
        <dbReference type="HAMAP-Rule" id="MF_00208"/>
    </source>
</evidence>
<dbReference type="NCBIfam" id="NF001124">
    <property type="entry name" value="PRK00139.1-2"/>
    <property type="match status" value="1"/>
</dbReference>
<evidence type="ECO:0000256" key="11">
    <source>
        <dbReference type="ARBA" id="ARBA00023316"/>
    </source>
</evidence>
<keyword evidence="3 12" id="KW-0963">Cytoplasm</keyword>
<keyword evidence="9 12" id="KW-0573">Peptidoglycan synthesis</keyword>
<feature type="modified residue" description="N6-carboxylysine" evidence="12">
    <location>
        <position position="214"/>
    </location>
</feature>
<evidence type="ECO:0000259" key="16">
    <source>
        <dbReference type="Pfam" id="PF08245"/>
    </source>
</evidence>
<dbReference type="Gene3D" id="3.40.1190.10">
    <property type="entry name" value="Mur-like, catalytic domain"/>
    <property type="match status" value="1"/>
</dbReference>
<keyword evidence="8 12" id="KW-0133">Cell shape</keyword>
<dbReference type="NCBIfam" id="TIGR01085">
    <property type="entry name" value="murE"/>
    <property type="match status" value="1"/>
</dbReference>
<feature type="binding site" evidence="12">
    <location>
        <position position="146"/>
    </location>
    <ligand>
        <name>UDP-N-acetyl-alpha-D-muramoyl-L-alanyl-D-glutamate</name>
        <dbReference type="ChEBI" id="CHEBI:83900"/>
    </ligand>
</feature>
<feature type="binding site" evidence="12">
    <location>
        <begin position="147"/>
        <end position="148"/>
    </location>
    <ligand>
        <name>UDP-N-acetyl-alpha-D-muramoyl-L-alanyl-D-glutamate</name>
        <dbReference type="ChEBI" id="CHEBI:83900"/>
    </ligand>
</feature>
<evidence type="ECO:0000259" key="15">
    <source>
        <dbReference type="Pfam" id="PF02875"/>
    </source>
</evidence>
<feature type="domain" description="Mur ligase C-terminal" evidence="15">
    <location>
        <begin position="323"/>
        <end position="449"/>
    </location>
</feature>
<reference evidence="17" key="1">
    <citation type="submission" date="2020-08" db="EMBL/GenBank/DDBJ databases">
        <title>Genome public.</title>
        <authorList>
            <person name="Liu C."/>
            <person name="Sun Q."/>
        </authorList>
    </citation>
    <scope>NUCLEOTIDE SEQUENCE</scope>
    <source>
        <strain evidence="17">NSJ-15</strain>
    </source>
</reference>
<dbReference type="InterPro" id="IPR018109">
    <property type="entry name" value="Folylpolyglutamate_synth_CS"/>
</dbReference>
<comment type="PTM">
    <text evidence="12">Carboxylation is probably crucial for Mg(2+) binding and, consequently, for the gamma-phosphate positioning of ATP.</text>
</comment>
<dbReference type="UniPathway" id="UPA00219"/>
<dbReference type="InterPro" id="IPR035911">
    <property type="entry name" value="MurE/MurF_N"/>
</dbReference>
<dbReference type="GO" id="GO:0005524">
    <property type="term" value="F:ATP binding"/>
    <property type="evidence" value="ECO:0007669"/>
    <property type="project" value="UniProtKB-UniRule"/>
</dbReference>
<keyword evidence="12" id="KW-0460">Magnesium</keyword>
<evidence type="ECO:0000256" key="7">
    <source>
        <dbReference type="ARBA" id="ARBA00022840"/>
    </source>
</evidence>
<keyword evidence="5 12" id="KW-0132">Cell division</keyword>
<proteinExistence type="inferred from homology"/>
<feature type="binding site" evidence="12">
    <location>
        <position position="447"/>
    </location>
    <ligand>
        <name>meso-2,6-diaminopimelate</name>
        <dbReference type="ChEBI" id="CHEBI:57791"/>
    </ligand>
</feature>
<evidence type="ECO:0000256" key="4">
    <source>
        <dbReference type="ARBA" id="ARBA00022598"/>
    </source>
</evidence>
<dbReference type="EMBL" id="JACRTL010000001">
    <property type="protein sequence ID" value="MBC8609720.1"/>
    <property type="molecule type" value="Genomic_DNA"/>
</dbReference>
<dbReference type="InterPro" id="IPR004101">
    <property type="entry name" value="Mur_ligase_C"/>
</dbReference>
<name>A0A8J6P5V8_9FIRM</name>
<dbReference type="GO" id="GO:0009252">
    <property type="term" value="P:peptidoglycan biosynthetic process"/>
    <property type="evidence" value="ECO:0007669"/>
    <property type="project" value="UniProtKB-UniRule"/>
</dbReference>
<comment type="cofactor">
    <cofactor evidence="12">
        <name>Mg(2+)</name>
        <dbReference type="ChEBI" id="CHEBI:18420"/>
    </cofactor>
</comment>
<dbReference type="GO" id="GO:0004326">
    <property type="term" value="F:tetrahydrofolylpolyglutamate synthase activity"/>
    <property type="evidence" value="ECO:0007669"/>
    <property type="project" value="InterPro"/>
</dbReference>